<dbReference type="InterPro" id="IPR045584">
    <property type="entry name" value="Pilin-like"/>
</dbReference>
<dbReference type="EMBL" id="AP024355">
    <property type="protein sequence ID" value="BCR04643.1"/>
    <property type="molecule type" value="Genomic_DNA"/>
</dbReference>
<dbReference type="RefSeq" id="WP_221252097.1">
    <property type="nucleotide sequence ID" value="NZ_AP024355.1"/>
</dbReference>
<sequence>MNKRMFLPKGFTLVELMVALLVFMVAVLGLAPLLVTNMHTGAKTDLRNQARVRAAEWMDQLQAMSYAALPGQAGTDNDPPFALTTVVEVDPVGFADQTRLTVTVGWNYRGEPYSYQLQTFRTE</sequence>
<dbReference type="SUPFAM" id="SSF54523">
    <property type="entry name" value="Pili subunits"/>
    <property type="match status" value="1"/>
</dbReference>
<organism evidence="2 3">
    <name type="scientific">Desulfuromonas versatilis</name>
    <dbReference type="NCBI Taxonomy" id="2802975"/>
    <lineage>
        <taxon>Bacteria</taxon>
        <taxon>Pseudomonadati</taxon>
        <taxon>Thermodesulfobacteriota</taxon>
        <taxon>Desulfuromonadia</taxon>
        <taxon>Desulfuromonadales</taxon>
        <taxon>Desulfuromonadaceae</taxon>
        <taxon>Desulfuromonas</taxon>
    </lineage>
</organism>
<reference evidence="2 3" key="2">
    <citation type="journal article" date="2021" name="Int. J. Syst. Evol. Microbiol.">
        <title>Isolation and Polyphasic Characterization of Desulfuromonas versatilis sp. Nov., an Electrogenic Bacteria Capable of Versatile Metabolism Isolated from a Graphene Oxide-Reducing Enrichment Culture.</title>
        <authorList>
            <person name="Xie L."/>
            <person name="Yoshida N."/>
            <person name="Ishii S."/>
            <person name="Meng L."/>
        </authorList>
    </citation>
    <scope>NUCLEOTIDE SEQUENCE [LARGE SCALE GENOMIC DNA]</scope>
    <source>
        <strain evidence="2 3">NIT-T3</strain>
    </source>
</reference>
<feature type="transmembrane region" description="Helical" evidence="1">
    <location>
        <begin position="12"/>
        <end position="35"/>
    </location>
</feature>
<keyword evidence="1" id="KW-0812">Transmembrane</keyword>
<keyword evidence="1" id="KW-0472">Membrane</keyword>
<evidence type="ECO:0000313" key="2">
    <source>
        <dbReference type="EMBL" id="BCR04643.1"/>
    </source>
</evidence>
<evidence type="ECO:0008006" key="4">
    <source>
        <dbReference type="Google" id="ProtNLM"/>
    </source>
</evidence>
<dbReference type="InterPro" id="IPR012902">
    <property type="entry name" value="N_methyl_site"/>
</dbReference>
<accession>A0ABM8HUB2</accession>
<keyword evidence="3" id="KW-1185">Reference proteome</keyword>
<name>A0ABM8HUB2_9BACT</name>
<dbReference type="NCBIfam" id="TIGR02532">
    <property type="entry name" value="IV_pilin_GFxxxE"/>
    <property type="match status" value="1"/>
</dbReference>
<dbReference type="Proteomes" id="UP001319827">
    <property type="component" value="Chromosome"/>
</dbReference>
<keyword evidence="1" id="KW-1133">Transmembrane helix</keyword>
<reference evidence="2 3" key="1">
    <citation type="journal article" date="2016" name="C (Basel)">
        <title>Selective Growth of and Electricity Production by Marine Exoelectrogenic Bacteria in Self-Aggregated Hydrogel of Microbially Reduced Graphene Oxide.</title>
        <authorList>
            <person name="Yoshida N."/>
            <person name="Goto Y."/>
            <person name="Miyata Y."/>
        </authorList>
    </citation>
    <scope>NUCLEOTIDE SEQUENCE [LARGE SCALE GENOMIC DNA]</scope>
    <source>
        <strain evidence="2 3">NIT-T3</strain>
    </source>
</reference>
<evidence type="ECO:0000313" key="3">
    <source>
        <dbReference type="Proteomes" id="UP001319827"/>
    </source>
</evidence>
<proteinExistence type="predicted"/>
<dbReference type="PROSITE" id="PS00409">
    <property type="entry name" value="PROKAR_NTER_METHYL"/>
    <property type="match status" value="1"/>
</dbReference>
<gene>
    <name evidence="2" type="ORF">DESUT3_17120</name>
</gene>
<protein>
    <recommendedName>
        <fullName evidence="4">Prepilin-type N-terminal cleavage/methylation domain-containing protein</fullName>
    </recommendedName>
</protein>
<dbReference type="Pfam" id="PF07963">
    <property type="entry name" value="N_methyl"/>
    <property type="match status" value="1"/>
</dbReference>
<evidence type="ECO:0000256" key="1">
    <source>
        <dbReference type="SAM" id="Phobius"/>
    </source>
</evidence>